<keyword evidence="1" id="KW-0255">Endonuclease</keyword>
<sequence length="521" mass="58356">MKRSEIEELLEIFRCSLLSIPSGPFARRVHQFTLHGYTYPFVEQYGEAALPDPPPVEVTGRASRRHSMLAAVLLAMKGDFLFFFQADPQDPELGSRRGIRGVYTVKGPPGRAGHTKPLEHPHYGKDYKMHAACPKCGSPFSSLYGACPECGNPLPLPPKPSRFLRKGKEPLPEHVLSVRLPVEPFTVFEREVTDERVYGDMSSDNILDRALVWIGRHDNAMGAGKGSSVRQLLPEEALRIYKLLLTESDQRLKSLSSPSGLPTGHIPILNPDGTPLECVLTTEDSSKVREEISIHTALSKEVNNPHSCLYKRLIPKTVPGLQNLWQTHYLEYVSSEFPWGYTGSTSDYVLVFRPRDGSPVRHAVVIEFKRDEVGIAEVMQAWLYMPWVAQLLGMHLGNLVGQPGRLVEVHLTPVLVGARLVGRGQNRIHVLPRGYDRTVTYYNGAKVRHVVNPPVFWEYSLKPCGSSQNRAEVRFSPIHLNIKTINYIPPIGTSTAEAERNRAIEEFRRLAKSLSMGIPLL</sequence>
<keyword evidence="1" id="KW-0540">Nuclease</keyword>
<gene>
    <name evidence="1" type="primary">tspRIR</name>
</gene>
<keyword evidence="1" id="KW-0378">Hydrolase</keyword>
<reference evidence="1" key="1">
    <citation type="submission" date="2003-08" db="EMBL/GenBank/DDBJ databases">
        <title>Method for cloning and expression of TspRI restriction endonuclease and TspRI methylase in E. coli.</title>
        <authorList>
            <person name="Xu S.-Y."/>
            <person name="Dore A."/>
            <person name="Dalton M."/>
            <person name="Benner J."/>
        </authorList>
    </citation>
    <scope>NUCLEOTIDE SEQUENCE</scope>
    <source>
        <strain evidence="1">R</strain>
    </source>
</reference>
<evidence type="ECO:0000313" key="1">
    <source>
        <dbReference type="EMBL" id="AAQ72368.1"/>
    </source>
</evidence>
<proteinExistence type="predicted"/>
<dbReference type="AlphaFoldDB" id="Q6UQ59"/>
<accession>Q6UQ59</accession>
<organism evidence="1">
    <name type="scientific">Thermus sp. R</name>
    <dbReference type="NCBI Taxonomy" id="243901"/>
    <lineage>
        <taxon>Bacteria</taxon>
        <taxon>Thermotogati</taxon>
        <taxon>Deinococcota</taxon>
        <taxon>Deinococci</taxon>
        <taxon>Thermales</taxon>
        <taxon>Thermaceae</taxon>
        <taxon>Thermus</taxon>
    </lineage>
</organism>
<dbReference type="REBASE" id="2463">
    <property type="entry name" value="TspRI"/>
</dbReference>
<protein>
    <submittedName>
        <fullName evidence="1">TspRI endonuclease</fullName>
    </submittedName>
</protein>
<dbReference type="EMBL" id="AY364325">
    <property type="protein sequence ID" value="AAQ72368.1"/>
    <property type="molecule type" value="Genomic_DNA"/>
</dbReference>
<name>Q6UQ59_9DEIN</name>
<dbReference type="GO" id="GO:0004519">
    <property type="term" value="F:endonuclease activity"/>
    <property type="evidence" value="ECO:0007669"/>
    <property type="project" value="UniProtKB-KW"/>
</dbReference>